<dbReference type="AlphaFoldDB" id="A0A4Y4D2D6"/>
<reference evidence="8 9" key="1">
    <citation type="submission" date="2019-06" db="EMBL/GenBank/DDBJ databases">
        <title>Whole genome shotgun sequence of Zoogloea ramigera NBRC 15342.</title>
        <authorList>
            <person name="Hosoyama A."/>
            <person name="Uohara A."/>
            <person name="Ohji S."/>
            <person name="Ichikawa N."/>
        </authorList>
    </citation>
    <scope>NUCLEOTIDE SEQUENCE [LARGE SCALE GENOMIC DNA]</scope>
    <source>
        <strain evidence="8 9">NBRC 15342</strain>
    </source>
</reference>
<dbReference type="Gene3D" id="2.60.40.420">
    <property type="entry name" value="Cupredoxins - blue copper proteins"/>
    <property type="match status" value="2"/>
</dbReference>
<dbReference type="InterPro" id="IPR006311">
    <property type="entry name" value="TAT_signal"/>
</dbReference>
<keyword evidence="9" id="KW-1185">Reference proteome</keyword>
<dbReference type="RefSeq" id="WP_141355055.1">
    <property type="nucleotide sequence ID" value="NZ_BJNV01000120.1"/>
</dbReference>
<keyword evidence="3" id="KW-0186">Copper</keyword>
<evidence type="ECO:0000256" key="4">
    <source>
        <dbReference type="SAM" id="MobiDB-lite"/>
    </source>
</evidence>
<name>A0A4Y4D2D6_ZOORA</name>
<dbReference type="SUPFAM" id="SSF49503">
    <property type="entry name" value="Cupredoxins"/>
    <property type="match status" value="2"/>
</dbReference>
<evidence type="ECO:0000259" key="7">
    <source>
        <dbReference type="Pfam" id="PF07732"/>
    </source>
</evidence>
<evidence type="ECO:0000256" key="1">
    <source>
        <dbReference type="ARBA" id="ARBA00022723"/>
    </source>
</evidence>
<feature type="domain" description="Plastocyanin-like" evidence="6">
    <location>
        <begin position="226"/>
        <end position="340"/>
    </location>
</feature>
<dbReference type="InterPro" id="IPR008972">
    <property type="entry name" value="Cupredoxin"/>
</dbReference>
<evidence type="ECO:0000313" key="8">
    <source>
        <dbReference type="EMBL" id="GEC97743.1"/>
    </source>
</evidence>
<sequence>MTSRRAFIQSLGLTGGAVAAASVSSVAMAALPELILKEDPNTAPPHFPRGVTGAGRPYNPVVTLNGWTLPWRMNKGVKEFHLVAEPVVREIAPGMNAHLWGYNGQSPGPTIEVVEGDRVRIFVTNRLPEHTTIHWHGQRLPSGMDGVGGLNQPQIPPGKTFVYEFVARRPGTFMYHPHADEMTQMAMGMMGFWVTHPKERHPLIDEVDRDFCFLLNAYDIDPGSYTPKVNTMLDFNLWTFNSRAFPGIDSLNVRQNDRVRIRVGNLTMTNHPIHLHGHEFTVTGTDGGPTPKGSRWPEVTTDIAVGQMRQVEFIANEAGDWAFHCHKSHHTMNAMGHDVPTMIGVDHREAAKQITDLIPDYMVMGARGMADMGEMEMPLPDNTLPMMTGQGPYGAVEMGGMFTVLKVRAEQKVGDYSDPGWYKQPPGTRAYEWTGPAAEPPRAKTQGGQSMPATGKPAATEVQVRKPGPHSGH</sequence>
<evidence type="ECO:0000259" key="6">
    <source>
        <dbReference type="Pfam" id="PF07731"/>
    </source>
</evidence>
<keyword evidence="1" id="KW-0479">Metal-binding</keyword>
<dbReference type="GO" id="GO:0005507">
    <property type="term" value="F:copper ion binding"/>
    <property type="evidence" value="ECO:0007669"/>
    <property type="project" value="InterPro"/>
</dbReference>
<feature type="domain" description="Plastocyanin-like" evidence="7">
    <location>
        <begin position="92"/>
        <end position="199"/>
    </location>
</feature>
<organism evidence="8 9">
    <name type="scientific">Zoogloea ramigera</name>
    <dbReference type="NCBI Taxonomy" id="350"/>
    <lineage>
        <taxon>Bacteria</taxon>
        <taxon>Pseudomonadati</taxon>
        <taxon>Pseudomonadota</taxon>
        <taxon>Betaproteobacteria</taxon>
        <taxon>Rhodocyclales</taxon>
        <taxon>Zoogloeaceae</taxon>
        <taxon>Zoogloea</taxon>
    </lineage>
</organism>
<dbReference type="OrthoDB" id="9757546at2"/>
<dbReference type="PROSITE" id="PS00080">
    <property type="entry name" value="MULTICOPPER_OXIDASE2"/>
    <property type="match status" value="1"/>
</dbReference>
<dbReference type="InterPro" id="IPR011707">
    <property type="entry name" value="Cu-oxidase-like_N"/>
</dbReference>
<keyword evidence="2" id="KW-0560">Oxidoreductase</keyword>
<dbReference type="InterPro" id="IPR002355">
    <property type="entry name" value="Cu_oxidase_Cu_BS"/>
</dbReference>
<gene>
    <name evidence="8" type="ORF">ZRA01_38160</name>
</gene>
<dbReference type="InterPro" id="IPR011706">
    <property type="entry name" value="Cu-oxidase_C"/>
</dbReference>
<evidence type="ECO:0000256" key="2">
    <source>
        <dbReference type="ARBA" id="ARBA00023002"/>
    </source>
</evidence>
<dbReference type="PANTHER" id="PTHR11709">
    <property type="entry name" value="MULTI-COPPER OXIDASE"/>
    <property type="match status" value="1"/>
</dbReference>
<protein>
    <submittedName>
        <fullName evidence="8">Exported copper oxidase</fullName>
    </submittedName>
</protein>
<accession>A0A4Y4D2D6</accession>
<dbReference type="Pfam" id="PF07731">
    <property type="entry name" value="Cu-oxidase_2"/>
    <property type="match status" value="1"/>
</dbReference>
<feature type="region of interest" description="Disordered" evidence="4">
    <location>
        <begin position="418"/>
        <end position="473"/>
    </location>
</feature>
<evidence type="ECO:0000256" key="3">
    <source>
        <dbReference type="ARBA" id="ARBA00023008"/>
    </source>
</evidence>
<dbReference type="CDD" id="cd13860">
    <property type="entry name" value="CuRO_1_2dMco_1"/>
    <property type="match status" value="1"/>
</dbReference>
<feature type="chain" id="PRO_5021383963" evidence="5">
    <location>
        <begin position="30"/>
        <end position="473"/>
    </location>
</feature>
<dbReference type="InterPro" id="IPR045087">
    <property type="entry name" value="Cu-oxidase_fam"/>
</dbReference>
<evidence type="ECO:0000313" key="9">
    <source>
        <dbReference type="Proteomes" id="UP000318422"/>
    </source>
</evidence>
<proteinExistence type="predicted"/>
<dbReference type="PROSITE" id="PS51318">
    <property type="entry name" value="TAT"/>
    <property type="match status" value="1"/>
</dbReference>
<dbReference type="Proteomes" id="UP000318422">
    <property type="component" value="Unassembled WGS sequence"/>
</dbReference>
<feature type="signal peptide" evidence="5">
    <location>
        <begin position="1"/>
        <end position="29"/>
    </location>
</feature>
<dbReference type="Pfam" id="PF07732">
    <property type="entry name" value="Cu-oxidase_3"/>
    <property type="match status" value="1"/>
</dbReference>
<dbReference type="GO" id="GO:0016491">
    <property type="term" value="F:oxidoreductase activity"/>
    <property type="evidence" value="ECO:0007669"/>
    <property type="project" value="UniProtKB-KW"/>
</dbReference>
<dbReference type="CDD" id="cd04202">
    <property type="entry name" value="CuRO_D2_2dMcoN_like"/>
    <property type="match status" value="1"/>
</dbReference>
<dbReference type="PANTHER" id="PTHR11709:SF394">
    <property type="entry name" value="FI03373P-RELATED"/>
    <property type="match status" value="1"/>
</dbReference>
<dbReference type="EMBL" id="BJNV01000120">
    <property type="protein sequence ID" value="GEC97743.1"/>
    <property type="molecule type" value="Genomic_DNA"/>
</dbReference>
<comment type="caution">
    <text evidence="8">The sequence shown here is derived from an EMBL/GenBank/DDBJ whole genome shotgun (WGS) entry which is preliminary data.</text>
</comment>
<keyword evidence="5" id="KW-0732">Signal</keyword>
<evidence type="ECO:0000256" key="5">
    <source>
        <dbReference type="SAM" id="SignalP"/>
    </source>
</evidence>